<dbReference type="EMBL" id="NIWU01000001">
    <property type="protein sequence ID" value="OXR35454.1"/>
    <property type="molecule type" value="Genomic_DNA"/>
</dbReference>
<feature type="transmembrane region" description="Helical" evidence="5">
    <location>
        <begin position="340"/>
        <end position="361"/>
    </location>
</feature>
<evidence type="ECO:0000256" key="2">
    <source>
        <dbReference type="ARBA" id="ARBA00022692"/>
    </source>
</evidence>
<evidence type="ECO:0000313" key="10">
    <source>
        <dbReference type="Proteomes" id="UP000501367"/>
    </source>
</evidence>
<dbReference type="GO" id="GO:0005886">
    <property type="term" value="C:plasma membrane"/>
    <property type="evidence" value="ECO:0007669"/>
    <property type="project" value="TreeGrafter"/>
</dbReference>
<dbReference type="InterPro" id="IPR020846">
    <property type="entry name" value="MFS_dom"/>
</dbReference>
<accession>A0AAE6ZZZ4</accession>
<keyword evidence="2 5" id="KW-0812">Transmembrane</keyword>
<evidence type="ECO:0000256" key="5">
    <source>
        <dbReference type="SAM" id="Phobius"/>
    </source>
</evidence>
<keyword evidence="4 5" id="KW-0472">Membrane</keyword>
<dbReference type="RefSeq" id="WP_083349212.1">
    <property type="nucleotide sequence ID" value="NZ_CP051487.1"/>
</dbReference>
<evidence type="ECO:0000256" key="3">
    <source>
        <dbReference type="ARBA" id="ARBA00022989"/>
    </source>
</evidence>
<evidence type="ECO:0000256" key="1">
    <source>
        <dbReference type="ARBA" id="ARBA00004141"/>
    </source>
</evidence>
<keyword evidence="3 5" id="KW-1133">Transmembrane helix</keyword>
<feature type="domain" description="Major facilitator superfamily (MFS) profile" evidence="6">
    <location>
        <begin position="28"/>
        <end position="433"/>
    </location>
</feature>
<dbReference type="Gene3D" id="1.20.1250.20">
    <property type="entry name" value="MFS general substrate transporter like domains"/>
    <property type="match status" value="2"/>
</dbReference>
<evidence type="ECO:0000313" key="9">
    <source>
        <dbReference type="Proteomes" id="UP000215455"/>
    </source>
</evidence>
<reference evidence="8 10" key="2">
    <citation type="submission" date="2020-04" db="EMBL/GenBank/DDBJ databases">
        <authorList>
            <person name="Yao Y."/>
            <person name="He Z."/>
        </authorList>
    </citation>
    <scope>NUCLEOTIDE SEQUENCE [LARGE SCALE GENOMIC DNA]</scope>
    <source>
        <strain evidence="8 10">CY-1</strain>
    </source>
</reference>
<dbReference type="InterPro" id="IPR011701">
    <property type="entry name" value="MFS"/>
</dbReference>
<dbReference type="AlphaFoldDB" id="A0AAE6ZZZ4"/>
<feature type="transmembrane region" description="Helical" evidence="5">
    <location>
        <begin position="237"/>
        <end position="261"/>
    </location>
</feature>
<dbReference type="PANTHER" id="PTHR23508">
    <property type="entry name" value="CARBOXYLIC ACID TRANSPORTER PROTEIN HOMOLOG"/>
    <property type="match status" value="1"/>
</dbReference>
<dbReference type="GeneID" id="72195273"/>
<dbReference type="Proteomes" id="UP000215455">
    <property type="component" value="Unassembled WGS sequence"/>
</dbReference>
<evidence type="ECO:0000313" key="7">
    <source>
        <dbReference type="EMBL" id="OXR35454.1"/>
    </source>
</evidence>
<dbReference type="PROSITE" id="PS50850">
    <property type="entry name" value="MFS"/>
    <property type="match status" value="1"/>
</dbReference>
<evidence type="ECO:0000256" key="4">
    <source>
        <dbReference type="ARBA" id="ARBA00023136"/>
    </source>
</evidence>
<gene>
    <name evidence="8" type="ORF">HGP31_16870</name>
    <name evidence="7" type="ORF">PSUM_06130</name>
</gene>
<proteinExistence type="predicted"/>
<feature type="transmembrane region" description="Helical" evidence="5">
    <location>
        <begin position="316"/>
        <end position="334"/>
    </location>
</feature>
<dbReference type="InterPro" id="IPR036259">
    <property type="entry name" value="MFS_trans_sf"/>
</dbReference>
<reference evidence="7 9" key="1">
    <citation type="submission" date="2017-06" db="EMBL/GenBank/DDBJ databases">
        <authorList>
            <person name="Furmanczyk E.M."/>
        </authorList>
    </citation>
    <scope>NUCLEOTIDE SEQUENCE [LARGE SCALE GENOMIC DNA]</scope>
    <source>
        <strain evidence="7 9">DSM 16611</strain>
    </source>
</reference>
<feature type="transmembrane region" description="Helical" evidence="5">
    <location>
        <begin position="151"/>
        <end position="174"/>
    </location>
</feature>
<evidence type="ECO:0000313" key="8">
    <source>
        <dbReference type="EMBL" id="QJC82520.1"/>
    </source>
</evidence>
<feature type="transmembrane region" description="Helical" evidence="5">
    <location>
        <begin position="281"/>
        <end position="304"/>
    </location>
</feature>
<protein>
    <submittedName>
        <fullName evidence="8">MFS transporter</fullName>
    </submittedName>
</protein>
<sequence>MQAEKFSISVAANPARGISRPRAYCWLVFIVIYALMLSDYMSRQALNAVFPQLKAEWALSDAQLGLLSGIVGLAVGLLAVPAALMADRWGRVKSVVIMALFWSLSTLACGLAEHYNQLLLARLFVGIGEAGYGSVGLAIILSVFPSSMRATLTGAFTSAGMFGSVLGLASSGVIANHFGWRAALIAMAALGFLLILFFAFTITETRLAQHRPLQLVESPVEGKRVEKIRLRSLLKTLFGAPTLVFTYVGSGLQLFTAYTIIAWMPSYLNRYYDLPADKSALAAAVLLIASGLGMGLCGVFTDWVGRKSDKNKTLPAIFYCLGSCLLLMISMRLPPGTGQFAVIIAGVFFAAGTYGSAGAIVTDLVHVSLHGTAIATLALAGNLLGAAPGPYLTGLLADRIGLLGALQWVPLVSIGSALAFAFARSHYLHDLRRHESSSCHQSR</sequence>
<organism evidence="8 10">
    <name type="scientific">Pseudomonas umsongensis</name>
    <dbReference type="NCBI Taxonomy" id="198618"/>
    <lineage>
        <taxon>Bacteria</taxon>
        <taxon>Pseudomonadati</taxon>
        <taxon>Pseudomonadota</taxon>
        <taxon>Gammaproteobacteria</taxon>
        <taxon>Pseudomonadales</taxon>
        <taxon>Pseudomonadaceae</taxon>
        <taxon>Pseudomonas</taxon>
    </lineage>
</organism>
<dbReference type="Proteomes" id="UP000501367">
    <property type="component" value="Chromosome"/>
</dbReference>
<keyword evidence="9" id="KW-1185">Reference proteome</keyword>
<feature type="transmembrane region" description="Helical" evidence="5">
    <location>
        <begin position="373"/>
        <end position="393"/>
    </location>
</feature>
<dbReference type="GO" id="GO:0046943">
    <property type="term" value="F:carboxylic acid transmembrane transporter activity"/>
    <property type="evidence" value="ECO:0007669"/>
    <property type="project" value="TreeGrafter"/>
</dbReference>
<dbReference type="PANTHER" id="PTHR23508:SF10">
    <property type="entry name" value="CARBOXYLIC ACID TRANSPORTER PROTEIN HOMOLOG"/>
    <property type="match status" value="1"/>
</dbReference>
<evidence type="ECO:0000259" key="6">
    <source>
        <dbReference type="PROSITE" id="PS50850"/>
    </source>
</evidence>
<feature type="transmembrane region" description="Helical" evidence="5">
    <location>
        <begin position="121"/>
        <end position="144"/>
    </location>
</feature>
<dbReference type="Pfam" id="PF07690">
    <property type="entry name" value="MFS_1"/>
    <property type="match status" value="1"/>
</dbReference>
<feature type="transmembrane region" description="Helical" evidence="5">
    <location>
        <begin position="180"/>
        <end position="202"/>
    </location>
</feature>
<feature type="transmembrane region" description="Helical" evidence="5">
    <location>
        <begin position="62"/>
        <end position="84"/>
    </location>
</feature>
<feature type="transmembrane region" description="Helical" evidence="5">
    <location>
        <begin position="96"/>
        <end position="115"/>
    </location>
</feature>
<feature type="transmembrane region" description="Helical" evidence="5">
    <location>
        <begin position="405"/>
        <end position="423"/>
    </location>
</feature>
<feature type="transmembrane region" description="Helical" evidence="5">
    <location>
        <begin position="23"/>
        <end position="42"/>
    </location>
</feature>
<comment type="subcellular location">
    <subcellularLocation>
        <location evidence="1">Membrane</location>
        <topology evidence="1">Multi-pass membrane protein</topology>
    </subcellularLocation>
</comment>
<dbReference type="KEGG" id="pum:HGP31_16870"/>
<name>A0AAE6ZZZ4_9PSED</name>
<dbReference type="EMBL" id="CP051487">
    <property type="protein sequence ID" value="QJC82520.1"/>
    <property type="molecule type" value="Genomic_DNA"/>
</dbReference>
<dbReference type="SUPFAM" id="SSF103473">
    <property type="entry name" value="MFS general substrate transporter"/>
    <property type="match status" value="1"/>
</dbReference>